<dbReference type="STRING" id="231916.A0A409VVM4"/>
<dbReference type="EC" id="3.2.1.4" evidence="3"/>
<keyword evidence="6 7" id="KW-0326">Glycosidase</keyword>
<evidence type="ECO:0000256" key="1">
    <source>
        <dbReference type="ARBA" id="ARBA00000966"/>
    </source>
</evidence>
<dbReference type="PANTHER" id="PTHR34142:SF1">
    <property type="entry name" value="GLYCOSIDE HYDROLASE FAMILY 5 DOMAIN-CONTAINING PROTEIN"/>
    <property type="match status" value="1"/>
</dbReference>
<comment type="caution">
    <text evidence="11">The sequence shown here is derived from an EMBL/GenBank/DDBJ whole genome shotgun (WGS) entry which is preliminary data.</text>
</comment>
<evidence type="ECO:0000256" key="3">
    <source>
        <dbReference type="ARBA" id="ARBA00012601"/>
    </source>
</evidence>
<evidence type="ECO:0000256" key="2">
    <source>
        <dbReference type="ARBA" id="ARBA00005641"/>
    </source>
</evidence>
<evidence type="ECO:0000313" key="11">
    <source>
        <dbReference type="EMBL" id="PPQ70301.1"/>
    </source>
</evidence>
<dbReference type="SUPFAM" id="SSF51445">
    <property type="entry name" value="(Trans)glycosidases"/>
    <property type="match status" value="1"/>
</dbReference>
<evidence type="ECO:0000256" key="6">
    <source>
        <dbReference type="ARBA" id="ARBA00023295"/>
    </source>
</evidence>
<dbReference type="SUPFAM" id="SSF57180">
    <property type="entry name" value="Cellulose-binding domain"/>
    <property type="match status" value="1"/>
</dbReference>
<evidence type="ECO:0000313" key="12">
    <source>
        <dbReference type="Proteomes" id="UP000284706"/>
    </source>
</evidence>
<dbReference type="Proteomes" id="UP000284706">
    <property type="component" value="Unassembled WGS sequence"/>
</dbReference>
<sequence>MRSSLSTFAYLAVLSALSTPVVSQVAVWGQCGGQYYSGPTTCAAGSTCVYSNPYYSQCLPGAASSSSSTPVGTPTTSSPTATSPSTGPTASNSVCPSAKNKFKFFGVNESGAEFGNTAIPGQLNKDYTFPSPSSIDYFVGKGFNTFRLPFLMERLSPPTTGLLGPFNQTYLSGLQTIISYITGKGAFVLLDPHNFMSYNGAQITDTTTFQTWWQNVASLFKSNNNVIFDIMNEPNGMDASVVFGLNQAAINGIRASGATTQLILLEGTSWTGAWTWQSSGNAAAFSAPISDPSNNFAIEMHQYLDSDGSGTSDQCVNATIGSDRLQVATAWLEQTGIKGFLGEIGAGSNPTCVSAVQSALCAMQSSDAWIGALWWAAGPWWGTYFQSIEPPSGDAVATILPEALEPFL</sequence>
<dbReference type="EMBL" id="NHYE01005546">
    <property type="protein sequence ID" value="PPQ70301.1"/>
    <property type="molecule type" value="Genomic_DNA"/>
</dbReference>
<protein>
    <recommendedName>
        <fullName evidence="3">cellulase</fullName>
        <ecNumber evidence="3">3.2.1.4</ecNumber>
    </recommendedName>
</protein>
<dbReference type="InterPro" id="IPR017853">
    <property type="entry name" value="GH"/>
</dbReference>
<dbReference type="InterPro" id="IPR018087">
    <property type="entry name" value="Glyco_hydro_5_CS"/>
</dbReference>
<dbReference type="OrthoDB" id="5823761at2759"/>
<dbReference type="PROSITE" id="PS00562">
    <property type="entry name" value="CBM1_1"/>
    <property type="match status" value="1"/>
</dbReference>
<dbReference type="GO" id="GO:0009251">
    <property type="term" value="P:glucan catabolic process"/>
    <property type="evidence" value="ECO:0007669"/>
    <property type="project" value="TreeGrafter"/>
</dbReference>
<dbReference type="Pfam" id="PF00734">
    <property type="entry name" value="CBM_1"/>
    <property type="match status" value="1"/>
</dbReference>
<dbReference type="Gene3D" id="3.20.20.80">
    <property type="entry name" value="Glycosidases"/>
    <property type="match status" value="1"/>
</dbReference>
<feature type="compositionally biased region" description="Low complexity" evidence="8">
    <location>
        <begin position="66"/>
        <end position="91"/>
    </location>
</feature>
<evidence type="ECO:0000256" key="7">
    <source>
        <dbReference type="RuleBase" id="RU361153"/>
    </source>
</evidence>
<dbReference type="PROSITE" id="PS00659">
    <property type="entry name" value="GLYCOSYL_HYDROL_F5"/>
    <property type="match status" value="1"/>
</dbReference>
<keyword evidence="12" id="KW-1185">Reference proteome</keyword>
<dbReference type="SMART" id="SM00236">
    <property type="entry name" value="fCBD"/>
    <property type="match status" value="1"/>
</dbReference>
<evidence type="ECO:0000256" key="5">
    <source>
        <dbReference type="ARBA" id="ARBA00022801"/>
    </source>
</evidence>
<evidence type="ECO:0000256" key="8">
    <source>
        <dbReference type="SAM" id="MobiDB-lite"/>
    </source>
</evidence>
<dbReference type="InterPro" id="IPR000254">
    <property type="entry name" value="CBD"/>
</dbReference>
<gene>
    <name evidence="11" type="ORF">CVT26_014586</name>
</gene>
<feature type="domain" description="CBM1" evidence="10">
    <location>
        <begin position="23"/>
        <end position="59"/>
    </location>
</feature>
<evidence type="ECO:0000259" key="10">
    <source>
        <dbReference type="PROSITE" id="PS51164"/>
    </source>
</evidence>
<proteinExistence type="inferred from homology"/>
<dbReference type="GO" id="GO:0005576">
    <property type="term" value="C:extracellular region"/>
    <property type="evidence" value="ECO:0007669"/>
    <property type="project" value="InterPro"/>
</dbReference>
<evidence type="ECO:0000256" key="9">
    <source>
        <dbReference type="SAM" id="SignalP"/>
    </source>
</evidence>
<dbReference type="PANTHER" id="PTHR34142">
    <property type="entry name" value="ENDO-BETA-1,4-GLUCANASE A"/>
    <property type="match status" value="1"/>
</dbReference>
<dbReference type="AlphaFoldDB" id="A0A409VVM4"/>
<feature type="region of interest" description="Disordered" evidence="8">
    <location>
        <begin position="66"/>
        <end position="93"/>
    </location>
</feature>
<name>A0A409VVM4_9AGAR</name>
<keyword evidence="5 7" id="KW-0378">Hydrolase</keyword>
<reference evidence="11 12" key="1">
    <citation type="journal article" date="2018" name="Evol. Lett.">
        <title>Horizontal gene cluster transfer increased hallucinogenic mushroom diversity.</title>
        <authorList>
            <person name="Reynolds H.T."/>
            <person name="Vijayakumar V."/>
            <person name="Gluck-Thaler E."/>
            <person name="Korotkin H.B."/>
            <person name="Matheny P.B."/>
            <person name="Slot J.C."/>
        </authorList>
    </citation>
    <scope>NUCLEOTIDE SEQUENCE [LARGE SCALE GENOMIC DNA]</scope>
    <source>
        <strain evidence="11 12">SRW20</strain>
    </source>
</reference>
<organism evidence="11 12">
    <name type="scientific">Gymnopilus dilepis</name>
    <dbReference type="NCBI Taxonomy" id="231916"/>
    <lineage>
        <taxon>Eukaryota</taxon>
        <taxon>Fungi</taxon>
        <taxon>Dikarya</taxon>
        <taxon>Basidiomycota</taxon>
        <taxon>Agaricomycotina</taxon>
        <taxon>Agaricomycetes</taxon>
        <taxon>Agaricomycetidae</taxon>
        <taxon>Agaricales</taxon>
        <taxon>Agaricineae</taxon>
        <taxon>Hymenogastraceae</taxon>
        <taxon>Gymnopilus</taxon>
    </lineage>
</organism>
<dbReference type="InterPro" id="IPR035971">
    <property type="entry name" value="CBD_sf"/>
</dbReference>
<comment type="catalytic activity">
    <reaction evidence="1">
        <text>Endohydrolysis of (1-&gt;4)-beta-D-glucosidic linkages in cellulose, lichenin and cereal beta-D-glucans.</text>
        <dbReference type="EC" id="3.2.1.4"/>
    </reaction>
</comment>
<feature type="chain" id="PRO_5019424284" description="cellulase" evidence="9">
    <location>
        <begin position="24"/>
        <end position="408"/>
    </location>
</feature>
<keyword evidence="4 9" id="KW-0732">Signal</keyword>
<accession>A0A409VVM4</accession>
<dbReference type="InParanoid" id="A0A409VVM4"/>
<comment type="similarity">
    <text evidence="2 7">Belongs to the glycosyl hydrolase 5 (cellulase A) family.</text>
</comment>
<dbReference type="PROSITE" id="PS51164">
    <property type="entry name" value="CBM1_2"/>
    <property type="match status" value="1"/>
</dbReference>
<dbReference type="GO" id="GO:0030248">
    <property type="term" value="F:cellulose binding"/>
    <property type="evidence" value="ECO:0007669"/>
    <property type="project" value="InterPro"/>
</dbReference>
<feature type="signal peptide" evidence="9">
    <location>
        <begin position="1"/>
        <end position="23"/>
    </location>
</feature>
<dbReference type="InterPro" id="IPR001547">
    <property type="entry name" value="Glyco_hydro_5"/>
</dbReference>
<evidence type="ECO:0000256" key="4">
    <source>
        <dbReference type="ARBA" id="ARBA00022729"/>
    </source>
</evidence>
<dbReference type="GO" id="GO:0008810">
    <property type="term" value="F:cellulase activity"/>
    <property type="evidence" value="ECO:0007669"/>
    <property type="project" value="UniProtKB-EC"/>
</dbReference>
<dbReference type="Pfam" id="PF00150">
    <property type="entry name" value="Cellulase"/>
    <property type="match status" value="1"/>
</dbReference>